<dbReference type="Proteomes" id="UP000663860">
    <property type="component" value="Unassembled WGS sequence"/>
</dbReference>
<sequence>MKKNNYSYYPLKDEDLITATTTTSHTVTNNSLIWLDEEALNLTSHDTNLTIAMFESIADINYKLYNNLEIFLEEIGSMSKIVKLIVITSGIFAEKMLPKLSLSLLRELSSIFIFCKDSTNCQYLLTECRKILDICTDEQSLKKSIENELYPSTDFLLMNRDLKPIFSLKNNNQDFNLYKQYIEILKHYPWSSDNREKMLDECTKYYRKNNEQKKKLKNLETAIHQKQRLNDMEQINVFRPYIKDLCKQLEHLHEQNQSDTPLTVFRGHGNMTMDQFEKLRENIGALISFNGFLSTTMDYKVALIFAGIDGITNDEENQLSKIIMSAVDEDARYIITAFAIIFFILILTFGVVFGIHIKLKDKTSSLENCIGLDCTTFSTTTERHSTLKTETSASKRTGPSILTTSSKPMIPSISTTTNTNNLIDSTPIRTNESETPSSEYCFPVGWESIGDEIISQGNYRSFTVDDDSNVYVTNRARQSLEKWSSSNKLIQRYFDGNFDSSTPLFYHSLSQSLYFCYTWDGYSGIYRLDGDHSKPINVLNNTMSGIGQYRIESICDGLYVNSGGDIFVLFRVRSHVIKWTVNNPTGILVADGYGSGLTSGVAGVKNALAVDEIDNIIYLIDPIGPRILKFTNSSTTGTIIFDGTTKKEIFSDVQSTSNYGWALIADKTGNIILATTEKISLLTSDGKFNVTILKDHRAREDKTIPDSLLDAMAFDRLGNLYVLDVSHRVLKFNRTSTTCTNTNS</sequence>
<keyword evidence="2" id="KW-1133">Transmembrane helix</keyword>
<accession>A0A813MUL6</accession>
<keyword evidence="2" id="KW-0812">Transmembrane</keyword>
<evidence type="ECO:0000256" key="1">
    <source>
        <dbReference type="SAM" id="Coils"/>
    </source>
</evidence>
<dbReference type="Gene3D" id="2.120.10.30">
    <property type="entry name" value="TolB, C-terminal domain"/>
    <property type="match status" value="1"/>
</dbReference>
<protein>
    <submittedName>
        <fullName evidence="3">Uncharacterized protein</fullName>
    </submittedName>
</protein>
<evidence type="ECO:0000256" key="2">
    <source>
        <dbReference type="SAM" id="Phobius"/>
    </source>
</evidence>
<keyword evidence="2" id="KW-0472">Membrane</keyword>
<comment type="caution">
    <text evidence="3">The sequence shown here is derived from an EMBL/GenBank/DDBJ whole genome shotgun (WGS) entry which is preliminary data.</text>
</comment>
<name>A0A813MUL6_9BILA</name>
<dbReference type="InterPro" id="IPR011042">
    <property type="entry name" value="6-blade_b-propeller_TolB-like"/>
</dbReference>
<gene>
    <name evidence="3" type="ORF">IZO911_LOCUS2747</name>
</gene>
<dbReference type="Gene3D" id="3.90.176.10">
    <property type="entry name" value="Toxin ADP-ribosyltransferase, Chain A, domain 1"/>
    <property type="match status" value="1"/>
</dbReference>
<feature type="coiled-coil region" evidence="1">
    <location>
        <begin position="202"/>
        <end position="229"/>
    </location>
</feature>
<dbReference type="SUPFAM" id="SSF56399">
    <property type="entry name" value="ADP-ribosylation"/>
    <property type="match status" value="1"/>
</dbReference>
<dbReference type="AlphaFoldDB" id="A0A813MUL6"/>
<evidence type="ECO:0000313" key="3">
    <source>
        <dbReference type="EMBL" id="CAF0729680.1"/>
    </source>
</evidence>
<dbReference type="SUPFAM" id="SSF63829">
    <property type="entry name" value="Calcium-dependent phosphotriesterase"/>
    <property type="match status" value="1"/>
</dbReference>
<dbReference type="EMBL" id="CAJNOE010000014">
    <property type="protein sequence ID" value="CAF0729680.1"/>
    <property type="molecule type" value="Genomic_DNA"/>
</dbReference>
<organism evidence="3 4">
    <name type="scientific">Adineta steineri</name>
    <dbReference type="NCBI Taxonomy" id="433720"/>
    <lineage>
        <taxon>Eukaryota</taxon>
        <taxon>Metazoa</taxon>
        <taxon>Spiralia</taxon>
        <taxon>Gnathifera</taxon>
        <taxon>Rotifera</taxon>
        <taxon>Eurotatoria</taxon>
        <taxon>Bdelloidea</taxon>
        <taxon>Adinetida</taxon>
        <taxon>Adinetidae</taxon>
        <taxon>Adineta</taxon>
    </lineage>
</organism>
<keyword evidence="1" id="KW-0175">Coiled coil</keyword>
<reference evidence="3" key="1">
    <citation type="submission" date="2021-02" db="EMBL/GenBank/DDBJ databases">
        <authorList>
            <person name="Nowell W R."/>
        </authorList>
    </citation>
    <scope>NUCLEOTIDE SEQUENCE</scope>
</reference>
<feature type="transmembrane region" description="Helical" evidence="2">
    <location>
        <begin position="333"/>
        <end position="355"/>
    </location>
</feature>
<proteinExistence type="predicted"/>
<evidence type="ECO:0000313" key="4">
    <source>
        <dbReference type="Proteomes" id="UP000663860"/>
    </source>
</evidence>